<dbReference type="AlphaFoldDB" id="A0A1B7NR56"/>
<evidence type="ECO:0000313" key="10">
    <source>
        <dbReference type="Proteomes" id="UP000091918"/>
    </source>
</evidence>
<comment type="similarity">
    <text evidence="7">Belongs to the nucleoporin Nup84/Nup107 family.</text>
</comment>
<dbReference type="Gene3D" id="1.10.3450.20">
    <property type="match status" value="1"/>
</dbReference>
<evidence type="ECO:0000256" key="6">
    <source>
        <dbReference type="ARBA" id="ARBA00023242"/>
    </source>
</evidence>
<dbReference type="GO" id="GO:0031965">
    <property type="term" value="C:nuclear membrane"/>
    <property type="evidence" value="ECO:0007669"/>
    <property type="project" value="UniProtKB-SubCell"/>
</dbReference>
<evidence type="ECO:0000256" key="3">
    <source>
        <dbReference type="ARBA" id="ARBA00022927"/>
    </source>
</evidence>
<keyword evidence="1 7" id="KW-0813">Transport</keyword>
<keyword evidence="3" id="KW-0653">Protein transport</keyword>
<comment type="subcellular location">
    <subcellularLocation>
        <location evidence="7">Nucleus</location>
        <location evidence="7">Nuclear pore complex</location>
    </subcellularLocation>
    <subcellularLocation>
        <location evidence="7">Nucleus membrane</location>
    </subcellularLocation>
</comment>
<dbReference type="STRING" id="1658172.A0A1B7NR56"/>
<dbReference type="GO" id="GO:0017056">
    <property type="term" value="F:structural constituent of nuclear pore"/>
    <property type="evidence" value="ECO:0007669"/>
    <property type="project" value="UniProtKB-UniRule"/>
</dbReference>
<dbReference type="Proteomes" id="UP000091918">
    <property type="component" value="Unassembled WGS sequence"/>
</dbReference>
<dbReference type="GO" id="GO:0031080">
    <property type="term" value="C:nuclear pore outer ring"/>
    <property type="evidence" value="ECO:0007669"/>
    <property type="project" value="TreeGrafter"/>
</dbReference>
<evidence type="ECO:0000256" key="7">
    <source>
        <dbReference type="RuleBase" id="RU365072"/>
    </source>
</evidence>
<dbReference type="InterPro" id="IPR007252">
    <property type="entry name" value="Nup84/Nup107"/>
</dbReference>
<keyword evidence="6 7" id="KW-0539">Nucleus</keyword>
<feature type="compositionally biased region" description="Acidic residues" evidence="8">
    <location>
        <begin position="70"/>
        <end position="127"/>
    </location>
</feature>
<evidence type="ECO:0000256" key="1">
    <source>
        <dbReference type="ARBA" id="ARBA00022448"/>
    </source>
</evidence>
<proteinExistence type="inferred from homology"/>
<evidence type="ECO:0000256" key="8">
    <source>
        <dbReference type="SAM" id="MobiDB-lite"/>
    </source>
</evidence>
<dbReference type="EMBL" id="LGUA01001163">
    <property type="protein sequence ID" value="OAX79090.1"/>
    <property type="molecule type" value="Genomic_DNA"/>
</dbReference>
<keyword evidence="10" id="KW-1185">Reference proteome</keyword>
<keyword evidence="5 7" id="KW-0906">Nuclear pore complex</keyword>
<dbReference type="PANTHER" id="PTHR13003">
    <property type="entry name" value="NUP107-RELATED"/>
    <property type="match status" value="1"/>
</dbReference>
<feature type="region of interest" description="Disordered" evidence="8">
    <location>
        <begin position="53"/>
        <end position="157"/>
    </location>
</feature>
<evidence type="ECO:0000256" key="5">
    <source>
        <dbReference type="ARBA" id="ARBA00023132"/>
    </source>
</evidence>
<keyword evidence="4 7" id="KW-0811">Translocation</keyword>
<feature type="region of interest" description="Disordered" evidence="8">
    <location>
        <begin position="869"/>
        <end position="897"/>
    </location>
</feature>
<keyword evidence="7" id="KW-0472">Membrane</keyword>
<protein>
    <recommendedName>
        <fullName evidence="7">Nuclear pore complex protein</fullName>
    </recommendedName>
</protein>
<dbReference type="Gene3D" id="1.20.190.50">
    <property type="match status" value="1"/>
</dbReference>
<dbReference type="GO" id="GO:0000973">
    <property type="term" value="P:post-transcriptional tethering of RNA polymerase II gene DNA at nuclear periphery"/>
    <property type="evidence" value="ECO:0007669"/>
    <property type="project" value="TreeGrafter"/>
</dbReference>
<dbReference type="GO" id="GO:0006606">
    <property type="term" value="P:protein import into nucleus"/>
    <property type="evidence" value="ECO:0007669"/>
    <property type="project" value="TreeGrafter"/>
</dbReference>
<dbReference type="OrthoDB" id="3098at2759"/>
<reference evidence="9 10" key="1">
    <citation type="submission" date="2015-07" db="EMBL/GenBank/DDBJ databases">
        <title>Emmonsia species relationships and genome sequence.</title>
        <authorList>
            <person name="Cuomo C.A."/>
            <person name="Schwartz I.S."/>
            <person name="Kenyon C."/>
            <person name="de Hoog G.S."/>
            <person name="Govender N.P."/>
            <person name="Botha A."/>
            <person name="Moreno L."/>
            <person name="de Vries M."/>
            <person name="Munoz J.F."/>
            <person name="Stielow J.B."/>
        </authorList>
    </citation>
    <scope>NUCLEOTIDE SEQUENCE [LARGE SCALE GENOMIC DNA]</scope>
    <source>
        <strain evidence="9 10">CBS 136260</strain>
    </source>
</reference>
<gene>
    <name evidence="9" type="ORF">ACJ72_06594</name>
</gene>
<dbReference type="GO" id="GO:0006406">
    <property type="term" value="P:mRNA export from nucleus"/>
    <property type="evidence" value="ECO:0007669"/>
    <property type="project" value="TreeGrafter"/>
</dbReference>
<keyword evidence="2" id="KW-0509">mRNA transport</keyword>
<evidence type="ECO:0000256" key="2">
    <source>
        <dbReference type="ARBA" id="ARBA00022816"/>
    </source>
</evidence>
<dbReference type="PANTHER" id="PTHR13003:SF2">
    <property type="entry name" value="NUCLEAR PORE COMPLEX PROTEIN NUP107"/>
    <property type="match status" value="1"/>
</dbReference>
<feature type="compositionally biased region" description="Polar residues" evidence="8">
    <location>
        <begin position="147"/>
        <end position="157"/>
    </location>
</feature>
<dbReference type="Pfam" id="PF04121">
    <property type="entry name" value="Nup84_Nup100"/>
    <property type="match status" value="1"/>
</dbReference>
<organism evidence="9 10">
    <name type="scientific">Emergomyces africanus</name>
    <dbReference type="NCBI Taxonomy" id="1955775"/>
    <lineage>
        <taxon>Eukaryota</taxon>
        <taxon>Fungi</taxon>
        <taxon>Dikarya</taxon>
        <taxon>Ascomycota</taxon>
        <taxon>Pezizomycotina</taxon>
        <taxon>Eurotiomycetes</taxon>
        <taxon>Eurotiomycetidae</taxon>
        <taxon>Onygenales</taxon>
        <taxon>Ajellomycetaceae</taxon>
        <taxon>Emergomyces</taxon>
    </lineage>
</organism>
<evidence type="ECO:0000313" key="9">
    <source>
        <dbReference type="EMBL" id="OAX79090.1"/>
    </source>
</evidence>
<evidence type="ECO:0000256" key="4">
    <source>
        <dbReference type="ARBA" id="ARBA00023010"/>
    </source>
</evidence>
<comment type="subunit">
    <text evidence="7">Part of the nuclear pore complex (NPC).</text>
</comment>
<sequence length="1089" mass="123293">MSEAAEEFLCEPEQLELHACRAPYALFKTAPLVNEAMAPLNYSSGFPLTQYNVSGAPTQAPPSRLHDVEIIEIEDDDEEEEEEDKLEDEEDEDEEDEDEDEDDEEEEEDDDDDDEGDENEQDDDDMTGTDSIEERSSDFEESEHDAITTSSGLASPGLLTTSDIQQVLNPLRNTADRVTNQIEAFAQSLNQFKQHAPGRPGDPETFREACRLVKKYQKIAETAAEELSRTSNLRKVKQSTINRDTGASQVPNRGKLDEQIRRWQLEAETWELVLQMLSIDDPESRSRAQRAQQTVFQSLHRYSTDQEVWNKFLEADHFALENVVVLKWLEKTARSSPQDIDGLISELETQAERGQGLWAHGWLYTKEAIKGAKRLRSWPQPLEPEDPGLSMSLLSSEKQEPLVTQLDPDAVTRQQHGLQKQDQFYEQAAWLTCWKMLRQGQSWKKIQEWSRERLENWRAISVCGPPADDENNAADSGLTRLMSCRSHESWRRACLALANNPVTSNFEKAVYALICGETEPSYAICQGWGDYIYVFFNHSILARYREFCKQFHRKLSFSPTADMTLSLEPPAYDSILTFLDIVKQNDRTSVEARNPYRTIQAAILSKNYNAFFFHQANAVSKAASLSNKATLVPKTFIANVDDASLIAARDEDAIRIISHLFLILQSLGYVRSDSHFVQTASVNVIGYINLLRKAGKLELVPLYASLLPENTAHMVLGNVLIDIVEPEDRERQVTIMRRLNINLSAIVESQWQLVTSQADAKEDKTTTIRLKRSVIQQAKGPGRIGPIKKNLIGRRISNEDEYLIRCLEWHRYADDQLPNICPRGTHLYKRFMGAGRLAAARELFNRVRVEMVPGDITGLGRSAHEILANGSENGFDEPTSPVKASPTKSHMKSGIQRRRPLSSNLRAELFLQSHTMRDLEYLVAAFDSLETWAGQMDQYEHLSDKQQAKEFRKTLQVTIDTITERIEPLCGEWLSYPKDDAEATELEFIKSTYLPEVILAYHSALFFAGHTIGREVLAQCMMLASVIASSPSLTNSFMASGRMCELVDALALSSIAMMSAQDSKLKKKLEDGASLDIWKIKPQQDGEMV</sequence>
<accession>A0A1B7NR56</accession>
<comment type="function">
    <text evidence="7">Functions as a component of the nuclear pore complex (NPC).</text>
</comment>
<name>A0A1B7NR56_9EURO</name>
<comment type="caution">
    <text evidence="9">The sequence shown here is derived from an EMBL/GenBank/DDBJ whole genome shotgun (WGS) entry which is preliminary data.</text>
</comment>